<keyword evidence="5" id="KW-0547">Nucleotide-binding</keyword>
<keyword evidence="7" id="KW-0067">ATP-binding</keyword>
<keyword evidence="11" id="KW-1185">Reference proteome</keyword>
<dbReference type="InterPro" id="IPR035907">
    <property type="entry name" value="Hppk_sf"/>
</dbReference>
<organism evidence="10 11">
    <name type="scientific">Ferrithrix thermotolerans DSM 19514</name>
    <dbReference type="NCBI Taxonomy" id="1121881"/>
    <lineage>
        <taxon>Bacteria</taxon>
        <taxon>Bacillati</taxon>
        <taxon>Actinomycetota</taxon>
        <taxon>Acidimicrobiia</taxon>
        <taxon>Acidimicrobiales</taxon>
        <taxon>Acidimicrobiaceae</taxon>
        <taxon>Ferrithrix</taxon>
    </lineage>
</organism>
<protein>
    <recommendedName>
        <fullName evidence="3">2-amino-4-hydroxy-6-hydroxymethyldihydropteridine diphosphokinase</fullName>
        <ecNumber evidence="3">2.7.6.3</ecNumber>
    </recommendedName>
</protein>
<feature type="domain" description="7,8-dihydro-6-hydroxymethylpterin-pyrophosphokinase" evidence="9">
    <location>
        <begin position="4"/>
        <end position="129"/>
    </location>
</feature>
<dbReference type="GO" id="GO:0016301">
    <property type="term" value="F:kinase activity"/>
    <property type="evidence" value="ECO:0007669"/>
    <property type="project" value="UniProtKB-KW"/>
</dbReference>
<comment type="catalytic activity">
    <reaction evidence="1">
        <text>6-hydroxymethyl-7,8-dihydropterin + ATP = (7,8-dihydropterin-6-yl)methyl diphosphate + AMP + H(+)</text>
        <dbReference type="Rhea" id="RHEA:11412"/>
        <dbReference type="ChEBI" id="CHEBI:15378"/>
        <dbReference type="ChEBI" id="CHEBI:30616"/>
        <dbReference type="ChEBI" id="CHEBI:44841"/>
        <dbReference type="ChEBI" id="CHEBI:72950"/>
        <dbReference type="ChEBI" id="CHEBI:456215"/>
        <dbReference type="EC" id="2.7.6.3"/>
    </reaction>
</comment>
<dbReference type="PANTHER" id="PTHR43071">
    <property type="entry name" value="2-AMINO-4-HYDROXY-6-HYDROXYMETHYLDIHYDROPTERIDINE PYROPHOSPHOKINASE"/>
    <property type="match status" value="1"/>
</dbReference>
<evidence type="ECO:0000256" key="2">
    <source>
        <dbReference type="ARBA" id="ARBA00005051"/>
    </source>
</evidence>
<evidence type="ECO:0000256" key="7">
    <source>
        <dbReference type="ARBA" id="ARBA00022840"/>
    </source>
</evidence>
<dbReference type="InterPro" id="IPR000550">
    <property type="entry name" value="Hppk"/>
</dbReference>
<dbReference type="EMBL" id="FQUL01000005">
    <property type="protein sequence ID" value="SHE44079.1"/>
    <property type="molecule type" value="Genomic_DNA"/>
</dbReference>
<dbReference type="STRING" id="1121881.SAMN02745225_00625"/>
<dbReference type="NCBIfam" id="TIGR01498">
    <property type="entry name" value="folK"/>
    <property type="match status" value="1"/>
</dbReference>
<evidence type="ECO:0000256" key="1">
    <source>
        <dbReference type="ARBA" id="ARBA00000198"/>
    </source>
</evidence>
<evidence type="ECO:0000256" key="8">
    <source>
        <dbReference type="ARBA" id="ARBA00022909"/>
    </source>
</evidence>
<sequence length="168" mass="19032">MRYYLSLGSNISPKELYLKSAIQDLGASVLRVSHVYETQPVGGPKDQASFLNMAVEIESELGPYQLLEEVHKIEARHGRERLVYKGPRTLDIDIVYLREYRVSSFELTIPHLLANQRGFVIAPLSELAPDLANILSPDMYMELTRFELQPMKEVLPGVVFVGTLEDIL</sequence>
<dbReference type="GO" id="GO:0005524">
    <property type="term" value="F:ATP binding"/>
    <property type="evidence" value="ECO:0007669"/>
    <property type="project" value="UniProtKB-KW"/>
</dbReference>
<evidence type="ECO:0000256" key="6">
    <source>
        <dbReference type="ARBA" id="ARBA00022777"/>
    </source>
</evidence>
<keyword evidence="6 10" id="KW-0418">Kinase</keyword>
<dbReference type="SUPFAM" id="SSF55083">
    <property type="entry name" value="6-hydroxymethyl-7,8-dihydropterin pyrophosphokinase, HPPK"/>
    <property type="match status" value="1"/>
</dbReference>
<dbReference type="EC" id="2.7.6.3" evidence="3"/>
<evidence type="ECO:0000256" key="5">
    <source>
        <dbReference type="ARBA" id="ARBA00022741"/>
    </source>
</evidence>
<dbReference type="GO" id="GO:0046654">
    <property type="term" value="P:tetrahydrofolate biosynthetic process"/>
    <property type="evidence" value="ECO:0007669"/>
    <property type="project" value="UniProtKB-UniPathway"/>
</dbReference>
<dbReference type="CDD" id="cd00483">
    <property type="entry name" value="HPPK"/>
    <property type="match status" value="1"/>
</dbReference>
<reference evidence="11" key="1">
    <citation type="submission" date="2016-11" db="EMBL/GenBank/DDBJ databases">
        <authorList>
            <person name="Varghese N."/>
            <person name="Submissions S."/>
        </authorList>
    </citation>
    <scope>NUCLEOTIDE SEQUENCE [LARGE SCALE GENOMIC DNA]</scope>
    <source>
        <strain evidence="11">DSM 19514</strain>
    </source>
</reference>
<keyword evidence="4" id="KW-0808">Transferase</keyword>
<evidence type="ECO:0000313" key="10">
    <source>
        <dbReference type="EMBL" id="SHE44079.1"/>
    </source>
</evidence>
<dbReference type="GO" id="GO:0003848">
    <property type="term" value="F:2-amino-4-hydroxy-6-hydroxymethyldihydropteridine diphosphokinase activity"/>
    <property type="evidence" value="ECO:0007669"/>
    <property type="project" value="UniProtKB-EC"/>
</dbReference>
<dbReference type="PANTHER" id="PTHR43071:SF1">
    <property type="entry name" value="2-AMINO-4-HYDROXY-6-HYDROXYMETHYLDIHYDROPTERIDINE PYROPHOSPHOKINASE"/>
    <property type="match status" value="1"/>
</dbReference>
<evidence type="ECO:0000256" key="4">
    <source>
        <dbReference type="ARBA" id="ARBA00022679"/>
    </source>
</evidence>
<proteinExistence type="predicted"/>
<dbReference type="UniPathway" id="UPA00077">
    <property type="reaction ID" value="UER00155"/>
</dbReference>
<evidence type="ECO:0000256" key="3">
    <source>
        <dbReference type="ARBA" id="ARBA00013253"/>
    </source>
</evidence>
<dbReference type="Pfam" id="PF01288">
    <property type="entry name" value="HPPK"/>
    <property type="match status" value="1"/>
</dbReference>
<evidence type="ECO:0000259" key="9">
    <source>
        <dbReference type="Pfam" id="PF01288"/>
    </source>
</evidence>
<dbReference type="RefSeq" id="WP_072788650.1">
    <property type="nucleotide sequence ID" value="NZ_FQUL01000005.1"/>
</dbReference>
<comment type="pathway">
    <text evidence="2">Cofactor biosynthesis; tetrahydrofolate biosynthesis; 2-amino-4-hydroxy-6-hydroxymethyl-7,8-dihydropteridine diphosphate from 7,8-dihydroneopterin triphosphate: step 4/4.</text>
</comment>
<name>A0A1M4THU4_9ACTN</name>
<dbReference type="AlphaFoldDB" id="A0A1M4THU4"/>
<dbReference type="Proteomes" id="UP000184295">
    <property type="component" value="Unassembled WGS sequence"/>
</dbReference>
<evidence type="ECO:0000313" key="11">
    <source>
        <dbReference type="Proteomes" id="UP000184295"/>
    </source>
</evidence>
<dbReference type="GO" id="GO:0046656">
    <property type="term" value="P:folic acid biosynthetic process"/>
    <property type="evidence" value="ECO:0007669"/>
    <property type="project" value="UniProtKB-KW"/>
</dbReference>
<gene>
    <name evidence="10" type="ORF">SAMN02745225_00625</name>
</gene>
<accession>A0A1M4THU4</accession>
<dbReference type="Gene3D" id="3.30.70.560">
    <property type="entry name" value="7,8-Dihydro-6-hydroxymethylpterin-pyrophosphokinase HPPK"/>
    <property type="match status" value="1"/>
</dbReference>
<keyword evidence="8" id="KW-0289">Folate biosynthesis</keyword>